<protein>
    <submittedName>
        <fullName evidence="1">NAD(P)-binding protein</fullName>
    </submittedName>
</protein>
<dbReference type="EMBL" id="MU266363">
    <property type="protein sequence ID" value="KAH7927667.1"/>
    <property type="molecule type" value="Genomic_DNA"/>
</dbReference>
<comment type="caution">
    <text evidence="1">The sequence shown here is derived from an EMBL/GenBank/DDBJ whole genome shotgun (WGS) entry which is preliminary data.</text>
</comment>
<name>A0ACB8BQD0_9AGAM</name>
<gene>
    <name evidence="1" type="ORF">BV22DRAFT_1006568</name>
</gene>
<organism evidence="1 2">
    <name type="scientific">Leucogyrophana mollusca</name>
    <dbReference type="NCBI Taxonomy" id="85980"/>
    <lineage>
        <taxon>Eukaryota</taxon>
        <taxon>Fungi</taxon>
        <taxon>Dikarya</taxon>
        <taxon>Basidiomycota</taxon>
        <taxon>Agaricomycotina</taxon>
        <taxon>Agaricomycetes</taxon>
        <taxon>Agaricomycetidae</taxon>
        <taxon>Boletales</taxon>
        <taxon>Boletales incertae sedis</taxon>
        <taxon>Leucogyrophana</taxon>
    </lineage>
</organism>
<dbReference type="Proteomes" id="UP000790709">
    <property type="component" value="Unassembled WGS sequence"/>
</dbReference>
<evidence type="ECO:0000313" key="1">
    <source>
        <dbReference type="EMBL" id="KAH7927667.1"/>
    </source>
</evidence>
<reference evidence="1" key="1">
    <citation type="journal article" date="2021" name="New Phytol.">
        <title>Evolutionary innovations through gain and loss of genes in the ectomycorrhizal Boletales.</title>
        <authorList>
            <person name="Wu G."/>
            <person name="Miyauchi S."/>
            <person name="Morin E."/>
            <person name="Kuo A."/>
            <person name="Drula E."/>
            <person name="Varga T."/>
            <person name="Kohler A."/>
            <person name="Feng B."/>
            <person name="Cao Y."/>
            <person name="Lipzen A."/>
            <person name="Daum C."/>
            <person name="Hundley H."/>
            <person name="Pangilinan J."/>
            <person name="Johnson J."/>
            <person name="Barry K."/>
            <person name="LaButti K."/>
            <person name="Ng V."/>
            <person name="Ahrendt S."/>
            <person name="Min B."/>
            <person name="Choi I.G."/>
            <person name="Park H."/>
            <person name="Plett J.M."/>
            <person name="Magnuson J."/>
            <person name="Spatafora J.W."/>
            <person name="Nagy L.G."/>
            <person name="Henrissat B."/>
            <person name="Grigoriev I.V."/>
            <person name="Yang Z.L."/>
            <person name="Xu J."/>
            <person name="Martin F.M."/>
        </authorList>
    </citation>
    <scope>NUCLEOTIDE SEQUENCE</scope>
    <source>
        <strain evidence="1">KUC20120723A-06</strain>
    </source>
</reference>
<proteinExistence type="predicted"/>
<accession>A0ACB8BQD0</accession>
<evidence type="ECO:0000313" key="2">
    <source>
        <dbReference type="Proteomes" id="UP000790709"/>
    </source>
</evidence>
<sequence length="286" mass="30440">MSEATYKSIAVLGIGTVATPLIKAGLLAHNASVLVITRPSSTARQIPEGAHHTAIDYADVSALAAAFRQHGVEVVVSTINHENLDAQPPAAEAAKKAGVKLFVPSEYGLPTAGHTEGILGAKSRFVDSLVAAGLPYARLYVGIFIEWIPFFFGLDETGKLNIVGEGKTPATFTAVSDIAGFLAYVLTHLSPSQLHNATFRIQGERRTPRELAALYGDKVPVVQISEFPLSVKNGAFRTYLQVAFNSGAGSTGFDAAEGKDDEKRAGSSNSLWPGHQWRTVKEVLNL</sequence>
<keyword evidence="2" id="KW-1185">Reference proteome</keyword>